<feature type="transmembrane region" description="Helical" evidence="1">
    <location>
        <begin position="12"/>
        <end position="30"/>
    </location>
</feature>
<feature type="transmembrane region" description="Helical" evidence="1">
    <location>
        <begin position="51"/>
        <end position="75"/>
    </location>
</feature>
<gene>
    <name evidence="2" type="ORF">PG986_014360</name>
</gene>
<dbReference type="EMBL" id="JAQQWE010000010">
    <property type="protein sequence ID" value="KAK7937492.1"/>
    <property type="molecule type" value="Genomic_DNA"/>
</dbReference>
<evidence type="ECO:0000256" key="1">
    <source>
        <dbReference type="SAM" id="Phobius"/>
    </source>
</evidence>
<organism evidence="2 3">
    <name type="scientific">Apiospora aurea</name>
    <dbReference type="NCBI Taxonomy" id="335848"/>
    <lineage>
        <taxon>Eukaryota</taxon>
        <taxon>Fungi</taxon>
        <taxon>Dikarya</taxon>
        <taxon>Ascomycota</taxon>
        <taxon>Pezizomycotina</taxon>
        <taxon>Sordariomycetes</taxon>
        <taxon>Xylariomycetidae</taxon>
        <taxon>Amphisphaeriales</taxon>
        <taxon>Apiosporaceae</taxon>
        <taxon>Apiospora</taxon>
    </lineage>
</organism>
<dbReference type="RefSeq" id="XP_066692820.1">
    <property type="nucleotide sequence ID" value="XM_066850582.1"/>
</dbReference>
<dbReference type="Proteomes" id="UP001391051">
    <property type="component" value="Unassembled WGS sequence"/>
</dbReference>
<keyword evidence="3" id="KW-1185">Reference proteome</keyword>
<proteinExistence type="predicted"/>
<feature type="transmembrane region" description="Helical" evidence="1">
    <location>
        <begin position="192"/>
        <end position="215"/>
    </location>
</feature>
<dbReference type="GeneID" id="92083644"/>
<comment type="caution">
    <text evidence="2">The sequence shown here is derived from an EMBL/GenBank/DDBJ whole genome shotgun (WGS) entry which is preliminary data.</text>
</comment>
<evidence type="ECO:0000313" key="3">
    <source>
        <dbReference type="Proteomes" id="UP001391051"/>
    </source>
</evidence>
<protein>
    <submittedName>
        <fullName evidence="2">Uncharacterized protein</fullName>
    </submittedName>
</protein>
<keyword evidence="1" id="KW-1133">Transmembrane helix</keyword>
<sequence length="223" mass="24538">MSLLYDLRFVPAGLSVLATLLHAFGVLYNHRRVAQPLKACQLLRVKFRLELLLLSVSQIVLSFAVVVVFATLTVFVEANIWTVYLLGSIVAVSMIMPLDEQDVAISTWVITLAPARCGFVDSPGFLFGGIIIADVYAYHGSTVMLVSAAAFRKKHRTKGCVFMEAFLLSLMVVAGAMGIMCVKDWRLLTVLGLYMLLVISVGYGLEDLLVAIWAIRYQNGSDE</sequence>
<feature type="transmembrane region" description="Helical" evidence="1">
    <location>
        <begin position="161"/>
        <end position="180"/>
    </location>
</feature>
<accession>A0ABR1PSR8</accession>
<evidence type="ECO:0000313" key="2">
    <source>
        <dbReference type="EMBL" id="KAK7937492.1"/>
    </source>
</evidence>
<name>A0ABR1PSR8_9PEZI</name>
<reference evidence="2 3" key="1">
    <citation type="submission" date="2023-01" db="EMBL/GenBank/DDBJ databases">
        <title>Analysis of 21 Apiospora genomes using comparative genomics revels a genus with tremendous synthesis potential of carbohydrate active enzymes and secondary metabolites.</title>
        <authorList>
            <person name="Sorensen T."/>
        </authorList>
    </citation>
    <scope>NUCLEOTIDE SEQUENCE [LARGE SCALE GENOMIC DNA]</scope>
    <source>
        <strain evidence="2 3">CBS 24483</strain>
    </source>
</reference>
<feature type="transmembrane region" description="Helical" evidence="1">
    <location>
        <begin position="81"/>
        <end position="98"/>
    </location>
</feature>
<keyword evidence="1" id="KW-0472">Membrane</keyword>
<keyword evidence="1" id="KW-0812">Transmembrane</keyword>